<gene>
    <name evidence="2" type="ORF">HJC23_011865</name>
</gene>
<comment type="caution">
    <text evidence="2">The sequence shown here is derived from an EMBL/GenBank/DDBJ whole genome shotgun (WGS) entry which is preliminary data.</text>
</comment>
<keyword evidence="3" id="KW-1185">Reference proteome</keyword>
<dbReference type="EMBL" id="JABMIG020000045">
    <property type="protein sequence ID" value="KAL3798561.1"/>
    <property type="molecule type" value="Genomic_DNA"/>
</dbReference>
<dbReference type="Proteomes" id="UP001516023">
    <property type="component" value="Unassembled WGS sequence"/>
</dbReference>
<evidence type="ECO:0000313" key="2">
    <source>
        <dbReference type="EMBL" id="KAL3798561.1"/>
    </source>
</evidence>
<evidence type="ECO:0008006" key="4">
    <source>
        <dbReference type="Google" id="ProtNLM"/>
    </source>
</evidence>
<reference evidence="2 3" key="1">
    <citation type="journal article" date="2020" name="G3 (Bethesda)">
        <title>Improved Reference Genome for Cyclotella cryptica CCMP332, a Model for Cell Wall Morphogenesis, Salinity Adaptation, and Lipid Production in Diatoms (Bacillariophyta).</title>
        <authorList>
            <person name="Roberts W.R."/>
            <person name="Downey K.M."/>
            <person name="Ruck E.C."/>
            <person name="Traller J.C."/>
            <person name="Alverson A.J."/>
        </authorList>
    </citation>
    <scope>NUCLEOTIDE SEQUENCE [LARGE SCALE GENOMIC DNA]</scope>
    <source>
        <strain evidence="2 3">CCMP332</strain>
    </source>
</reference>
<protein>
    <recommendedName>
        <fullName evidence="4">LAGLIDADG homing endonuclease</fullName>
    </recommendedName>
</protein>
<feature type="region of interest" description="Disordered" evidence="1">
    <location>
        <begin position="47"/>
        <end position="106"/>
    </location>
</feature>
<feature type="compositionally biased region" description="Polar residues" evidence="1">
    <location>
        <begin position="47"/>
        <end position="68"/>
    </location>
</feature>
<proteinExistence type="predicted"/>
<sequence>MFSSCKSTSNRPYAGYKVTASAQHQLKVFRDLRYVISYWTPRSLSQLTESESATNIKNINRRSTGDQQEINRRSTGDQQEINRRSTGDQQDINMIGISCGSSHRHT</sequence>
<evidence type="ECO:0000313" key="3">
    <source>
        <dbReference type="Proteomes" id="UP001516023"/>
    </source>
</evidence>
<accession>A0ABD3QGF0</accession>
<name>A0ABD3QGF0_9STRA</name>
<organism evidence="2 3">
    <name type="scientific">Cyclotella cryptica</name>
    <dbReference type="NCBI Taxonomy" id="29204"/>
    <lineage>
        <taxon>Eukaryota</taxon>
        <taxon>Sar</taxon>
        <taxon>Stramenopiles</taxon>
        <taxon>Ochrophyta</taxon>
        <taxon>Bacillariophyta</taxon>
        <taxon>Coscinodiscophyceae</taxon>
        <taxon>Thalassiosirophycidae</taxon>
        <taxon>Stephanodiscales</taxon>
        <taxon>Stephanodiscaceae</taxon>
        <taxon>Cyclotella</taxon>
    </lineage>
</organism>
<evidence type="ECO:0000256" key="1">
    <source>
        <dbReference type="SAM" id="MobiDB-lite"/>
    </source>
</evidence>
<dbReference type="AlphaFoldDB" id="A0ABD3QGF0"/>
<feature type="compositionally biased region" description="Basic and acidic residues" evidence="1">
    <location>
        <begin position="69"/>
        <end position="86"/>
    </location>
</feature>